<sequence length="73" mass="8137">MGVRGSERGLKAREPFITLYPKRSSGQSNLDAFLEEYSLAVPSYGGANIQTNKKEKRSLAAILKGFCTYTTRY</sequence>
<accession>A0A7R9HS37</accession>
<protein>
    <submittedName>
        <fullName evidence="1">Uncharacterized protein</fullName>
    </submittedName>
</protein>
<proteinExistence type="predicted"/>
<name>A0A7R9HS37_9NEOP</name>
<evidence type="ECO:0000313" key="1">
    <source>
        <dbReference type="EMBL" id="CAD7430553.1"/>
    </source>
</evidence>
<reference evidence="1" key="1">
    <citation type="submission" date="2020-11" db="EMBL/GenBank/DDBJ databases">
        <authorList>
            <person name="Tran Van P."/>
        </authorList>
    </citation>
    <scope>NUCLEOTIDE SEQUENCE</scope>
</reference>
<organism evidence="1">
    <name type="scientific">Timema monikensis</name>
    <dbReference type="NCBI Taxonomy" id="170555"/>
    <lineage>
        <taxon>Eukaryota</taxon>
        <taxon>Metazoa</taxon>
        <taxon>Ecdysozoa</taxon>
        <taxon>Arthropoda</taxon>
        <taxon>Hexapoda</taxon>
        <taxon>Insecta</taxon>
        <taxon>Pterygota</taxon>
        <taxon>Neoptera</taxon>
        <taxon>Polyneoptera</taxon>
        <taxon>Phasmatodea</taxon>
        <taxon>Timematodea</taxon>
        <taxon>Timematoidea</taxon>
        <taxon>Timematidae</taxon>
        <taxon>Timema</taxon>
    </lineage>
</organism>
<dbReference type="EMBL" id="OB794542">
    <property type="protein sequence ID" value="CAD7430553.1"/>
    <property type="molecule type" value="Genomic_DNA"/>
</dbReference>
<gene>
    <name evidence="1" type="ORF">TMSB3V08_LOCUS7308</name>
</gene>
<dbReference type="AlphaFoldDB" id="A0A7R9HS37"/>